<keyword evidence="4" id="KW-1185">Reference proteome</keyword>
<feature type="region of interest" description="Disordered" evidence="1">
    <location>
        <begin position="217"/>
        <end position="248"/>
    </location>
</feature>
<dbReference type="EMBL" id="OV696696">
    <property type="protein sequence ID" value="CAH1240195.1"/>
    <property type="molecule type" value="Genomic_DNA"/>
</dbReference>
<gene>
    <name evidence="3" type="primary">Hypp5948</name>
    <name evidence="3" type="ORF">BLAG_LOCUS4233</name>
</gene>
<protein>
    <submittedName>
        <fullName evidence="3">Hypp5948 protein</fullName>
    </submittedName>
</protein>
<evidence type="ECO:0000256" key="1">
    <source>
        <dbReference type="SAM" id="MobiDB-lite"/>
    </source>
</evidence>
<keyword evidence="2" id="KW-1133">Transmembrane helix</keyword>
<evidence type="ECO:0000313" key="4">
    <source>
        <dbReference type="Proteomes" id="UP000838412"/>
    </source>
</evidence>
<organism evidence="3 4">
    <name type="scientific">Branchiostoma lanceolatum</name>
    <name type="common">Common lancelet</name>
    <name type="synonym">Amphioxus lanceolatum</name>
    <dbReference type="NCBI Taxonomy" id="7740"/>
    <lineage>
        <taxon>Eukaryota</taxon>
        <taxon>Metazoa</taxon>
        <taxon>Chordata</taxon>
        <taxon>Cephalochordata</taxon>
        <taxon>Leptocardii</taxon>
        <taxon>Amphioxiformes</taxon>
        <taxon>Branchiostomatidae</taxon>
        <taxon>Branchiostoma</taxon>
    </lineage>
</organism>
<feature type="compositionally biased region" description="Polar residues" evidence="1">
    <location>
        <begin position="222"/>
        <end position="231"/>
    </location>
</feature>
<name>A0A8J9VZZ0_BRALA</name>
<dbReference type="OrthoDB" id="10542328at2759"/>
<evidence type="ECO:0000256" key="2">
    <source>
        <dbReference type="SAM" id="Phobius"/>
    </source>
</evidence>
<keyword evidence="2" id="KW-0812">Transmembrane</keyword>
<reference evidence="3" key="1">
    <citation type="submission" date="2022-01" db="EMBL/GenBank/DDBJ databases">
        <authorList>
            <person name="Braso-Vives M."/>
        </authorList>
    </citation>
    <scope>NUCLEOTIDE SEQUENCE</scope>
</reference>
<feature type="transmembrane region" description="Helical" evidence="2">
    <location>
        <begin position="167"/>
        <end position="191"/>
    </location>
</feature>
<proteinExistence type="predicted"/>
<dbReference type="Proteomes" id="UP000838412">
    <property type="component" value="Chromosome 11"/>
</dbReference>
<evidence type="ECO:0000313" key="3">
    <source>
        <dbReference type="EMBL" id="CAH1240195.1"/>
    </source>
</evidence>
<dbReference type="AlphaFoldDB" id="A0A8J9VZZ0"/>
<accession>A0A8J9VZZ0</accession>
<sequence>MTQLPEASLRTLSPILPLLGGNPVHCDCNLSWLMDIDCENNPTCCPNSDYCDSNKCSVCLVPKRKVSNIFCQEPPEYRGKFTGMVELLDLCEPPQSSTMSICTTVQTSTQPVEKSTSQTFHPAGINVTSPLAPAITYTPDGSTKFVPTITSIDGSKGPRPPAGLHPVLFALPPVVVVVALGICATVGFKILRRRRQRRPKQPRGQCVNANYGYQDRGGYLSENGTTQSVTRRASGRSARPQPEDSSVQTASTSCYNMASAFQSATTYGTAARATYSPSTQTRTSHQTYTNEEVFCGTPTVDARSMSFFADSSAYGHADQALSEDSLRHDSGSVSPLYKTTGDAIYDA</sequence>
<keyword evidence="2" id="KW-0472">Membrane</keyword>